<sequence>MKPDGTLGWSAISAYLDTLASADPTPGGGAAAAVTAAQGAALFSMVCNLTIGKKKFADVEHEIRLILDQCETARRQMLNLGDRDMEVFGTIMEVYKMPKTTPEEAEARRAAIQYALRASSEVPFELFRRCIAMLPIADRLEQIANPSVLSDVFVGRYLLVAGLLSAKANVEVNLDSIDDDAFCEAKRTAMREALDGLEENCRRLVGR</sequence>
<dbReference type="AlphaFoldDB" id="A0A5C4S522"/>
<keyword evidence="3" id="KW-1185">Reference proteome</keyword>
<dbReference type="OrthoDB" id="7959174at2"/>
<dbReference type="GO" id="GO:0016787">
    <property type="term" value="F:hydrolase activity"/>
    <property type="evidence" value="ECO:0007669"/>
    <property type="project" value="UniProtKB-KW"/>
</dbReference>
<dbReference type="Pfam" id="PF04961">
    <property type="entry name" value="FTCD_C"/>
    <property type="match status" value="1"/>
</dbReference>
<dbReference type="Gene3D" id="1.20.120.680">
    <property type="entry name" value="Formiminotetrahydrofolate cyclodeaminase monomer, up-and-down helical bundle"/>
    <property type="match status" value="1"/>
</dbReference>
<evidence type="ECO:0000313" key="2">
    <source>
        <dbReference type="EMBL" id="TNJ38415.1"/>
    </source>
</evidence>
<dbReference type="EMBL" id="VDCH01000020">
    <property type="protein sequence ID" value="TNJ38415.1"/>
    <property type="molecule type" value="Genomic_DNA"/>
</dbReference>
<reference evidence="2 3" key="1">
    <citation type="submission" date="2019-05" db="EMBL/GenBank/DDBJ databases">
        <title>Draft Whole-Genome sequence of the green sulfur bacterium Chlorobaculum thiosulfatiphilum DSM 249.</title>
        <authorList>
            <person name="Meyer T.E."/>
            <person name="Kyndt J.A."/>
        </authorList>
    </citation>
    <scope>NUCLEOTIDE SEQUENCE [LARGE SCALE GENOMIC DNA]</scope>
    <source>
        <strain evidence="2 3">DSM 249</strain>
    </source>
</reference>
<dbReference type="Proteomes" id="UP000308271">
    <property type="component" value="Unassembled WGS sequence"/>
</dbReference>
<evidence type="ECO:0000259" key="1">
    <source>
        <dbReference type="Pfam" id="PF04961"/>
    </source>
</evidence>
<gene>
    <name evidence="2" type="ORF">FGF66_09140</name>
</gene>
<comment type="caution">
    <text evidence="2">The sequence shown here is derived from an EMBL/GenBank/DDBJ whole genome shotgun (WGS) entry which is preliminary data.</text>
</comment>
<dbReference type="InterPro" id="IPR007044">
    <property type="entry name" value="Cyclodeamin/CycHdrlase"/>
</dbReference>
<name>A0A5C4S522_CHLTI</name>
<protein>
    <submittedName>
        <fullName evidence="2">Cyclodeaminase/cyclohydrolase family protein</fullName>
    </submittedName>
</protein>
<organism evidence="2 3">
    <name type="scientific">Chlorobaculum thiosulfatiphilum</name>
    <name type="common">Chlorobium limicola f.sp. thiosulfatophilum</name>
    <dbReference type="NCBI Taxonomy" id="115852"/>
    <lineage>
        <taxon>Bacteria</taxon>
        <taxon>Pseudomonadati</taxon>
        <taxon>Chlorobiota</taxon>
        <taxon>Chlorobiia</taxon>
        <taxon>Chlorobiales</taxon>
        <taxon>Chlorobiaceae</taxon>
        <taxon>Chlorobaculum</taxon>
    </lineage>
</organism>
<dbReference type="SUPFAM" id="SSF101262">
    <property type="entry name" value="Methenyltetrahydrofolate cyclohydrolase-like"/>
    <property type="match status" value="1"/>
</dbReference>
<evidence type="ECO:0000313" key="3">
    <source>
        <dbReference type="Proteomes" id="UP000308271"/>
    </source>
</evidence>
<feature type="domain" description="Cyclodeaminase/cyclohydrolase" evidence="1">
    <location>
        <begin position="12"/>
        <end position="191"/>
    </location>
</feature>
<dbReference type="InterPro" id="IPR036178">
    <property type="entry name" value="Formintransfe-cycloase-like_sf"/>
</dbReference>
<proteinExistence type="predicted"/>
<accession>A0A5C4S522</accession>
<dbReference type="RefSeq" id="WP_139457342.1">
    <property type="nucleotide sequence ID" value="NZ_VDCH01000020.1"/>
</dbReference>
<keyword evidence="2" id="KW-0378">Hydrolase</keyword>